<dbReference type="GO" id="GO:0006508">
    <property type="term" value="P:proteolysis"/>
    <property type="evidence" value="ECO:0007669"/>
    <property type="project" value="UniProtKB-KW"/>
</dbReference>
<dbReference type="InterPro" id="IPR002470">
    <property type="entry name" value="Peptidase_S9A"/>
</dbReference>
<evidence type="ECO:0000259" key="6">
    <source>
        <dbReference type="Pfam" id="PF02897"/>
    </source>
</evidence>
<comment type="similarity">
    <text evidence="1">Belongs to the peptidase S9A family.</text>
</comment>
<name>T0BWM8_ALIAG</name>
<keyword evidence="3" id="KW-0378">Hydrolase</keyword>
<dbReference type="Pfam" id="PF00326">
    <property type="entry name" value="Peptidase_S9"/>
    <property type="match status" value="1"/>
</dbReference>
<evidence type="ECO:0000256" key="1">
    <source>
        <dbReference type="ARBA" id="ARBA00005228"/>
    </source>
</evidence>
<dbReference type="Gene3D" id="3.40.50.1820">
    <property type="entry name" value="alpha/beta hydrolase"/>
    <property type="match status" value="1"/>
</dbReference>
<gene>
    <name evidence="7" type="ORF">K1I37_06480</name>
</gene>
<feature type="domain" description="Peptidase S9A N-terminal" evidence="6">
    <location>
        <begin position="4"/>
        <end position="405"/>
    </location>
</feature>
<reference evidence="8" key="1">
    <citation type="journal article" date="2022" name="G3 (Bethesda)">
        <title>Unveiling the complete genome sequence of Alicyclobacillus acidoterrestris DSM 3922T, a taint-producing strain.</title>
        <authorList>
            <person name="Leonardo I.C."/>
            <person name="Barreto Crespo M.T."/>
            <person name="Gaspar F.B."/>
        </authorList>
    </citation>
    <scope>NUCLEOTIDE SEQUENCE [LARGE SCALE GENOMIC DNA]</scope>
    <source>
        <strain evidence="8">DSM 3922</strain>
    </source>
</reference>
<keyword evidence="8" id="KW-1185">Reference proteome</keyword>
<evidence type="ECO:0000259" key="5">
    <source>
        <dbReference type="Pfam" id="PF00326"/>
    </source>
</evidence>
<dbReference type="InterPro" id="IPR051543">
    <property type="entry name" value="Serine_Peptidase_S9A"/>
</dbReference>
<protein>
    <submittedName>
        <fullName evidence="7">S9 family peptidase</fullName>
    </submittedName>
</protein>
<dbReference type="Proteomes" id="UP000829401">
    <property type="component" value="Chromosome"/>
</dbReference>
<accession>A0A9E6ZGH3</accession>
<dbReference type="PANTHER" id="PTHR11757:SF19">
    <property type="entry name" value="PROLYL ENDOPEPTIDASE-LIKE"/>
    <property type="match status" value="1"/>
</dbReference>
<evidence type="ECO:0000256" key="3">
    <source>
        <dbReference type="ARBA" id="ARBA00022801"/>
    </source>
</evidence>
<dbReference type="Pfam" id="PF02897">
    <property type="entry name" value="Peptidase_S9_N"/>
    <property type="match status" value="1"/>
</dbReference>
<feature type="domain" description="Peptidase S9 prolyl oligopeptidase catalytic" evidence="5">
    <location>
        <begin position="464"/>
        <end position="680"/>
    </location>
</feature>
<keyword evidence="2" id="KW-0645">Protease</keyword>
<evidence type="ECO:0000313" key="7">
    <source>
        <dbReference type="EMBL" id="UNO50127.1"/>
    </source>
</evidence>
<dbReference type="EMBL" id="CP080467">
    <property type="protein sequence ID" value="UNO50127.1"/>
    <property type="molecule type" value="Genomic_DNA"/>
</dbReference>
<dbReference type="SUPFAM" id="SSF50993">
    <property type="entry name" value="Peptidase/esterase 'gauge' domain"/>
    <property type="match status" value="1"/>
</dbReference>
<dbReference type="STRING" id="1356854.N007_09150"/>
<dbReference type="AlphaFoldDB" id="T0BWM8"/>
<evidence type="ECO:0000256" key="4">
    <source>
        <dbReference type="ARBA" id="ARBA00022825"/>
    </source>
</evidence>
<keyword evidence="4" id="KW-0720">Serine protease</keyword>
<dbReference type="Gene3D" id="2.130.10.120">
    <property type="entry name" value="Prolyl oligopeptidase, N-terminal domain"/>
    <property type="match status" value="1"/>
</dbReference>
<dbReference type="PRINTS" id="PR00862">
    <property type="entry name" value="PROLIGOPTASE"/>
</dbReference>
<dbReference type="KEGG" id="aaco:K1I37_06480"/>
<evidence type="ECO:0000313" key="8">
    <source>
        <dbReference type="Proteomes" id="UP000829401"/>
    </source>
</evidence>
<dbReference type="InterPro" id="IPR023302">
    <property type="entry name" value="Pept_S9A_N"/>
</dbReference>
<proteinExistence type="inferred from homology"/>
<dbReference type="InterPro" id="IPR029058">
    <property type="entry name" value="AB_hydrolase_fold"/>
</dbReference>
<dbReference type="SUPFAM" id="SSF53474">
    <property type="entry name" value="alpha/beta-Hydrolases"/>
    <property type="match status" value="1"/>
</dbReference>
<dbReference type="OrthoDB" id="9801421at2"/>
<organism evidence="7 8">
    <name type="scientific">Alicyclobacillus acidoterrestris (strain ATCC 49025 / DSM 3922 / CIP 106132 / NCIMB 13137 / GD3B)</name>
    <dbReference type="NCBI Taxonomy" id="1356854"/>
    <lineage>
        <taxon>Bacteria</taxon>
        <taxon>Bacillati</taxon>
        <taxon>Bacillota</taxon>
        <taxon>Bacilli</taxon>
        <taxon>Bacillales</taxon>
        <taxon>Alicyclobacillaceae</taxon>
        <taxon>Alicyclobacillus</taxon>
    </lineage>
</organism>
<evidence type="ECO:0000256" key="2">
    <source>
        <dbReference type="ARBA" id="ARBA00022670"/>
    </source>
</evidence>
<sequence length="684" mass="77925">MQPPKAKRIPHPHVLHDHVRPDDYYWLRERENPEVIQYLEAENQYYDAHMRPLAPLADKIYEQMVARIPEAENDVPAVRGPYYYYKKMDKNLQYPIYVRKRATSRDELATASEEIVLDVNALARDGEYLSVTVLRISPDHRHLAYLENRDGTDKYTLCVRDIETGEMLPEKIENVFIYESVEWDRTGEFLYYLTVDESQRPYRLWRHQIGHTGQDELLYEETDITFTLSLAKSRSGRYLFLTSSTKTTSEVHFIAADAKTGSLQVVDERRAGILYEVEHWGEDFLILSNEGATNFHLWRCPTDDLAPSGRTELFSYDKSRYLQAVYPFKEALIISGREDGLTALWVYRDGSLTRLDWDEPLYTVAMGHNLSYDTTEVLIEYESYLTPRTTYLYHLDTNSKTPLQVAPVAGEFTPEAYRQERLFATAPDGVRVPMTVVYRKDAFANGPAPLILSGYGSYGITSDPHFDATRLPFLDSGIVFVTAQVRGGSEMGHDWYEDGKLLNKRNTFTDFIAVAEDLIARGYTTADKMAARGGSAGGLLVGAVANMAGHLFKVITPAVPFVDVVTTMLDASIPLTSLEWDEWGNPADKTYYDYMLSYSPYDNVEAKAYPHMLVTTGLNDPRVAYWEPAKWVARLRATKTDDNTLLLKTNMGAGHFGASGRFNHLKEAAEHYAFILDKLGVDMK</sequence>
<dbReference type="RefSeq" id="WP_021296890.1">
    <property type="nucleotide sequence ID" value="NZ_AURB01000139.1"/>
</dbReference>
<dbReference type="eggNOG" id="COG1770">
    <property type="taxonomic scope" value="Bacteria"/>
</dbReference>
<dbReference type="GO" id="GO:0004252">
    <property type="term" value="F:serine-type endopeptidase activity"/>
    <property type="evidence" value="ECO:0007669"/>
    <property type="project" value="InterPro"/>
</dbReference>
<dbReference type="FunFam" id="3.40.50.1820:FF:000005">
    <property type="entry name" value="Prolyl endopeptidase"/>
    <property type="match status" value="1"/>
</dbReference>
<accession>T0BWM8</accession>
<dbReference type="InterPro" id="IPR001375">
    <property type="entry name" value="Peptidase_S9_cat"/>
</dbReference>
<dbReference type="PANTHER" id="PTHR11757">
    <property type="entry name" value="PROTEASE FAMILY S9A OLIGOPEPTIDASE"/>
    <property type="match status" value="1"/>
</dbReference>